<name>A0A8U7NK01_CORMO</name>
<evidence type="ECO:0000313" key="6">
    <source>
        <dbReference type="Ensembl" id="ENSCMUP00000030651.1"/>
    </source>
</evidence>
<dbReference type="AlphaFoldDB" id="A0A8U7NK01"/>
<dbReference type="Ensembl" id="ENSCMUT00000033000.1">
    <property type="protein sequence ID" value="ENSCMUP00000030651.1"/>
    <property type="gene ID" value="ENSCMUG00000019230.1"/>
</dbReference>
<sequence length="488" mass="53056">MFTRGSRRRRSERDAEDPDRGRPCRACQELCPGFQEHPWRKICQHCKCPRGEHVGGGVPPTLQRVLARLLPESHPPPGSEDSGCSAEEFAWAPPGLSPDQVSQYFSLLPPPLVPRLRSPGERHRLRELLRQLPPHDLEPQFCHDLDEAERRELKLFAQRRKRENLGQGSVRPLPLTSAGAVCQQCGGPVRGGALAVFAARAGLGLCWHPQCFQCHQCHQPLVDLVYFCPGGAGGRLLCGRHHGDTLRHRCPGCDELIFGGRWAEAGGRRWHLRHLRCLECEGPLDPQNLPGGGQPLCPPCRARGAHLCDTCGDPIDLQAPHVTHRGQHWHPLPGCFRCAPCGRPLLGRPFLPRGGQIFCSPRCAQGPPQTPRSAPQRRSWGGGPPAGEGGAPGRAVGRSWGALGGVGGSGGAVVGTGRGLEDTGGGWGGVGWPGRSWGLLGVAGRVLGGTGRHWGGTGRCWGNWERRGGGYWEHWGRRWEVHWGHWGG</sequence>
<keyword evidence="3" id="KW-0862">Zinc</keyword>
<dbReference type="Pfam" id="PF00412">
    <property type="entry name" value="LIM"/>
    <property type="match status" value="3"/>
</dbReference>
<reference evidence="6" key="2">
    <citation type="submission" date="2025-08" db="UniProtKB">
        <authorList>
            <consortium name="Ensembl"/>
        </authorList>
    </citation>
    <scope>IDENTIFICATION</scope>
</reference>
<evidence type="ECO:0000313" key="7">
    <source>
        <dbReference type="Proteomes" id="UP000694553"/>
    </source>
</evidence>
<gene>
    <name evidence="6" type="primary">PRICKLE3</name>
</gene>
<organism evidence="6 7">
    <name type="scientific">Corvus moneduloides</name>
    <name type="common">New Caledonian crow</name>
    <dbReference type="NCBI Taxonomy" id="1196302"/>
    <lineage>
        <taxon>Eukaryota</taxon>
        <taxon>Metazoa</taxon>
        <taxon>Chordata</taxon>
        <taxon>Craniata</taxon>
        <taxon>Vertebrata</taxon>
        <taxon>Euteleostomi</taxon>
        <taxon>Archelosauria</taxon>
        <taxon>Archosauria</taxon>
        <taxon>Dinosauria</taxon>
        <taxon>Saurischia</taxon>
        <taxon>Theropoda</taxon>
        <taxon>Coelurosauria</taxon>
        <taxon>Aves</taxon>
        <taxon>Neognathae</taxon>
        <taxon>Neoaves</taxon>
        <taxon>Telluraves</taxon>
        <taxon>Australaves</taxon>
        <taxon>Passeriformes</taxon>
        <taxon>Corvoidea</taxon>
        <taxon>Corvidae</taxon>
        <taxon>Corvus</taxon>
    </lineage>
</organism>
<evidence type="ECO:0000256" key="2">
    <source>
        <dbReference type="ARBA" id="ARBA00022737"/>
    </source>
</evidence>
<dbReference type="CDD" id="cd09342">
    <property type="entry name" value="LIM3_Testin_like"/>
    <property type="match status" value="1"/>
</dbReference>
<dbReference type="Gene3D" id="2.10.110.10">
    <property type="entry name" value="Cysteine Rich Protein"/>
    <property type="match status" value="3"/>
</dbReference>
<dbReference type="Pfam" id="PF06297">
    <property type="entry name" value="PET"/>
    <property type="match status" value="1"/>
</dbReference>
<evidence type="ECO:0000256" key="4">
    <source>
        <dbReference type="ARBA" id="ARBA00023038"/>
    </source>
</evidence>
<dbReference type="Proteomes" id="UP000694553">
    <property type="component" value="Unassembled WGS sequence"/>
</dbReference>
<evidence type="ECO:0000256" key="5">
    <source>
        <dbReference type="SAM" id="MobiDB-lite"/>
    </source>
</evidence>
<dbReference type="PROSITE" id="PS51303">
    <property type="entry name" value="PET"/>
    <property type="match status" value="1"/>
</dbReference>
<reference evidence="7" key="1">
    <citation type="submission" date="2019-10" db="EMBL/GenBank/DDBJ databases">
        <title>Corvus moneduloides (New Caledonian crow) genome, bCorMon1, primary haplotype.</title>
        <authorList>
            <person name="Rutz C."/>
            <person name="Fungtammasan C."/>
            <person name="Mountcastle J."/>
            <person name="Formenti G."/>
            <person name="Chow W."/>
            <person name="Howe K."/>
            <person name="Steele M.P."/>
            <person name="Fernandes J."/>
            <person name="Gilbert M.T.P."/>
            <person name="Fedrigo O."/>
            <person name="Jarvis E.D."/>
            <person name="Gemmell N."/>
        </authorList>
    </citation>
    <scope>NUCLEOTIDE SEQUENCE [LARGE SCALE GENOMIC DNA]</scope>
</reference>
<feature type="region of interest" description="Disordered" evidence="5">
    <location>
        <begin position="1"/>
        <end position="23"/>
    </location>
</feature>
<accession>A0A8U7NK01</accession>
<evidence type="ECO:0000256" key="1">
    <source>
        <dbReference type="ARBA" id="ARBA00022723"/>
    </source>
</evidence>
<keyword evidence="4" id="KW-0440">LIM domain</keyword>
<feature type="compositionally biased region" description="Basic residues" evidence="5">
    <location>
        <begin position="1"/>
        <end position="10"/>
    </location>
</feature>
<dbReference type="OMA" id="CHLANNW"/>
<dbReference type="PANTHER" id="PTHR24211">
    <property type="entry name" value="LIM DOMAIN-CONTAINING PROTEIN"/>
    <property type="match status" value="1"/>
</dbReference>
<keyword evidence="7" id="KW-1185">Reference proteome</keyword>
<dbReference type="SUPFAM" id="SSF57716">
    <property type="entry name" value="Glucocorticoid receptor-like (DNA-binding domain)"/>
    <property type="match status" value="1"/>
</dbReference>
<dbReference type="PANTHER" id="PTHR24211:SF20">
    <property type="entry name" value="PROTEIN ESPINAS-RELATED"/>
    <property type="match status" value="1"/>
</dbReference>
<protein>
    <submittedName>
        <fullName evidence="6">Prickle planar cell polarity protein 3</fullName>
    </submittedName>
</protein>
<keyword evidence="1" id="KW-0479">Metal-binding</keyword>
<dbReference type="GO" id="GO:0008270">
    <property type="term" value="F:zinc ion binding"/>
    <property type="evidence" value="ECO:0007669"/>
    <property type="project" value="InterPro"/>
</dbReference>
<dbReference type="PROSITE" id="PS50023">
    <property type="entry name" value="LIM_DOMAIN_2"/>
    <property type="match status" value="2"/>
</dbReference>
<feature type="region of interest" description="Disordered" evidence="5">
    <location>
        <begin position="362"/>
        <end position="402"/>
    </location>
</feature>
<feature type="compositionally biased region" description="Gly residues" evidence="5">
    <location>
        <begin position="380"/>
        <end position="392"/>
    </location>
</feature>
<evidence type="ECO:0000256" key="3">
    <source>
        <dbReference type="ARBA" id="ARBA00022833"/>
    </source>
</evidence>
<dbReference type="PROSITE" id="PS00478">
    <property type="entry name" value="LIM_DOMAIN_1"/>
    <property type="match status" value="2"/>
</dbReference>
<keyword evidence="2" id="KW-0677">Repeat</keyword>
<dbReference type="InterPro" id="IPR047120">
    <property type="entry name" value="Pk/Esn/Tes"/>
</dbReference>
<proteinExistence type="predicted"/>
<dbReference type="InterPro" id="IPR001781">
    <property type="entry name" value="Znf_LIM"/>
</dbReference>
<reference evidence="6" key="3">
    <citation type="submission" date="2025-09" db="UniProtKB">
        <authorList>
            <consortium name="Ensembl"/>
        </authorList>
    </citation>
    <scope>IDENTIFICATION</scope>
</reference>
<dbReference type="InterPro" id="IPR010442">
    <property type="entry name" value="PET_domain"/>
</dbReference>
<dbReference type="SMART" id="SM00132">
    <property type="entry name" value="LIM"/>
    <property type="match status" value="3"/>
</dbReference>